<accession>A0A6M2D7T1</accession>
<reference evidence="2" key="1">
    <citation type="submission" date="2019-09" db="EMBL/GenBank/DDBJ databases">
        <title>Organ-specific transcriptomic study of the physiology of the cattle tick, Rhipicephalus microplus.</title>
        <authorList>
            <person name="Tirloni L."/>
            <person name="Braz G."/>
            <person name="Gandara A.C.P."/>
            <person name="Sabadin G.A."/>
            <person name="da Silva R.M."/>
            <person name="Guizzo M.G."/>
            <person name="Machado J.A."/>
            <person name="Costa E.P."/>
            <person name="Gomes H.F."/>
            <person name="Moraes J."/>
            <person name="Mota M.B.S."/>
            <person name="Mesquita R.D."/>
            <person name="Alvarenga P.H."/>
            <person name="Alves F."/>
            <person name="Seixas A."/>
            <person name="da Fonseca R.N."/>
            <person name="Fogaca A."/>
            <person name="Logullo C."/>
            <person name="Tanaka A."/>
            <person name="Daffre S."/>
            <person name="Termignoni C."/>
            <person name="Vaz I.S.Jr."/>
            <person name="Oliveira P.L."/>
            <person name="Ribeiro J.M."/>
        </authorList>
    </citation>
    <scope>NUCLEOTIDE SEQUENCE</scope>
    <source>
        <strain evidence="2">Porto Alegre</strain>
    </source>
</reference>
<feature type="chain" id="PRO_5026659565" evidence="1">
    <location>
        <begin position="24"/>
        <end position="241"/>
    </location>
</feature>
<keyword evidence="1" id="KW-0732">Signal</keyword>
<organism evidence="2">
    <name type="scientific">Rhipicephalus microplus</name>
    <name type="common">Cattle tick</name>
    <name type="synonym">Boophilus microplus</name>
    <dbReference type="NCBI Taxonomy" id="6941"/>
    <lineage>
        <taxon>Eukaryota</taxon>
        <taxon>Metazoa</taxon>
        <taxon>Ecdysozoa</taxon>
        <taxon>Arthropoda</taxon>
        <taxon>Chelicerata</taxon>
        <taxon>Arachnida</taxon>
        <taxon>Acari</taxon>
        <taxon>Parasitiformes</taxon>
        <taxon>Ixodida</taxon>
        <taxon>Ixodoidea</taxon>
        <taxon>Ixodidae</taxon>
        <taxon>Rhipicephalinae</taxon>
        <taxon>Rhipicephalus</taxon>
        <taxon>Boophilus</taxon>
    </lineage>
</organism>
<evidence type="ECO:0000256" key="1">
    <source>
        <dbReference type="SAM" id="SignalP"/>
    </source>
</evidence>
<dbReference type="EMBL" id="GHWJ01009338">
    <property type="protein sequence ID" value="NOV42075.1"/>
    <property type="molecule type" value="Transcribed_RNA"/>
</dbReference>
<proteinExistence type="predicted"/>
<sequence length="241" mass="27447">MFCFFFFFFSTFYTSLFFGSASSHSSILTYLSHVKKYGAYTFRLPGAVHSETVYNLKCFMIEEIYNSLSQRHFHADTRQVVTLAAPANRRTSKTRLTLASPMVISSEVLLLFTQLERSVTSGMYAAILCWRSSFRKPKNLDTRLYPFIHCREMSNRLSHAHDGDQGQCCLRTPPAHHSCGQLLMSVVIRRDQSASGQGCLNLPTCSDVSRYSNGDKVSKRLLSFRNLQDIVHRTLPLSKMV</sequence>
<dbReference type="AlphaFoldDB" id="A0A6M2D7T1"/>
<evidence type="ECO:0000313" key="2">
    <source>
        <dbReference type="EMBL" id="NOV42075.1"/>
    </source>
</evidence>
<protein>
    <submittedName>
        <fullName evidence="2">Putative secreted protein</fullName>
    </submittedName>
</protein>
<name>A0A6M2D7T1_RHIMP</name>
<feature type="signal peptide" evidence="1">
    <location>
        <begin position="1"/>
        <end position="23"/>
    </location>
</feature>